<dbReference type="AlphaFoldDB" id="A0A242VHQ1"/>
<name>A0A242VHQ1_9STAP</name>
<accession>A0A242VHQ1</accession>
<sequence>MRNIVLIILTLIQLIVFMISMIYMIKIDFLSLRIMLVALTTVLAIFFILLHESKWQLYIACIALILALIHIGWLIRTIYLVIYA</sequence>
<proteinExistence type="predicted"/>
<keyword evidence="4" id="KW-1185">Reference proteome</keyword>
<dbReference type="EMBL" id="WMFL01000079">
    <property type="protein sequence ID" value="NJI02571.1"/>
    <property type="molecule type" value="Genomic_DNA"/>
</dbReference>
<gene>
    <name evidence="3" type="ORF">B9M88_02020</name>
    <name evidence="2" type="ORF">GLV84_07005</name>
</gene>
<feature type="transmembrane region" description="Helical" evidence="1">
    <location>
        <begin position="6"/>
        <end position="25"/>
    </location>
</feature>
<dbReference type="EMBL" id="NEFX01000003">
    <property type="protein sequence ID" value="OTW31877.1"/>
    <property type="molecule type" value="Genomic_DNA"/>
</dbReference>
<evidence type="ECO:0000313" key="4">
    <source>
        <dbReference type="Proteomes" id="UP000195208"/>
    </source>
</evidence>
<organism evidence="2 5">
    <name type="scientific">Staphylococcus agnetis</name>
    <dbReference type="NCBI Taxonomy" id="985762"/>
    <lineage>
        <taxon>Bacteria</taxon>
        <taxon>Bacillati</taxon>
        <taxon>Bacillota</taxon>
        <taxon>Bacilli</taxon>
        <taxon>Bacillales</taxon>
        <taxon>Staphylococcaceae</taxon>
        <taxon>Staphylococcus</taxon>
    </lineage>
</organism>
<dbReference type="Proteomes" id="UP000195208">
    <property type="component" value="Unassembled WGS sequence"/>
</dbReference>
<reference evidence="3 4" key="1">
    <citation type="submission" date="2017-04" db="EMBL/GenBank/DDBJ databases">
        <title>Staphylococcus agnetis, a potential pathogen in the broiler production.</title>
        <authorList>
            <person name="Poulsen L."/>
        </authorList>
    </citation>
    <scope>NUCLEOTIDE SEQUENCE [LARGE SCALE GENOMIC DNA]</scope>
    <source>
        <strain evidence="3 4">723_310714_2_2_spleen</strain>
    </source>
</reference>
<reference evidence="2" key="2">
    <citation type="submission" date="2019-11" db="EMBL/GenBank/DDBJ databases">
        <title>Whole genome comparisons of Staphylococcus agnetis isolates from cattle and chickens.</title>
        <authorList>
            <person name="Rhoads D."/>
            <person name="Shwani A."/>
            <person name="Adkins P."/>
            <person name="Calcutt M."/>
            <person name="Middleton J."/>
        </authorList>
    </citation>
    <scope>NUCLEOTIDE SEQUENCE</scope>
    <source>
        <strain evidence="2">1387</strain>
    </source>
</reference>
<keyword evidence="1" id="KW-1133">Transmembrane helix</keyword>
<protein>
    <submittedName>
        <fullName evidence="2">Uncharacterized protein</fullName>
    </submittedName>
</protein>
<comment type="caution">
    <text evidence="2">The sequence shown here is derived from an EMBL/GenBank/DDBJ whole genome shotgun (WGS) entry which is preliminary data.</text>
</comment>
<evidence type="ECO:0000313" key="3">
    <source>
        <dbReference type="EMBL" id="OTW31877.1"/>
    </source>
</evidence>
<dbReference type="KEGG" id="sagq:EP23_07000"/>
<evidence type="ECO:0000313" key="5">
    <source>
        <dbReference type="Proteomes" id="UP000646308"/>
    </source>
</evidence>
<keyword evidence="1" id="KW-0812">Transmembrane</keyword>
<keyword evidence="1" id="KW-0472">Membrane</keyword>
<dbReference type="RefSeq" id="WP_060551612.1">
    <property type="nucleotide sequence ID" value="NZ_CP009623.1"/>
</dbReference>
<dbReference type="GeneID" id="57692326"/>
<dbReference type="OrthoDB" id="9980068at2"/>
<dbReference type="Proteomes" id="UP000646308">
    <property type="component" value="Unassembled WGS sequence"/>
</dbReference>
<evidence type="ECO:0000313" key="2">
    <source>
        <dbReference type="EMBL" id="NJI02571.1"/>
    </source>
</evidence>
<feature type="transmembrane region" description="Helical" evidence="1">
    <location>
        <begin position="32"/>
        <end position="51"/>
    </location>
</feature>
<evidence type="ECO:0000256" key="1">
    <source>
        <dbReference type="SAM" id="Phobius"/>
    </source>
</evidence>
<feature type="transmembrane region" description="Helical" evidence="1">
    <location>
        <begin position="57"/>
        <end position="82"/>
    </location>
</feature>